<proteinExistence type="predicted"/>
<dbReference type="PANTHER" id="PTHR12169">
    <property type="entry name" value="ATPASE N2B"/>
    <property type="match status" value="1"/>
</dbReference>
<keyword evidence="4" id="KW-1185">Reference proteome</keyword>
<dbReference type="NCBIfam" id="NF040713">
    <property type="entry name" value="ZapE"/>
    <property type="match status" value="1"/>
</dbReference>
<dbReference type="InterPro" id="IPR027417">
    <property type="entry name" value="P-loop_NTPase"/>
</dbReference>
<protein>
    <submittedName>
        <fullName evidence="3">AFG1 family ATPase</fullName>
    </submittedName>
</protein>
<dbReference type="RefSeq" id="WP_143562735.1">
    <property type="nucleotide sequence ID" value="NZ_BMPL01000001.1"/>
</dbReference>
<dbReference type="GO" id="GO:0032153">
    <property type="term" value="C:cell division site"/>
    <property type="evidence" value="ECO:0007669"/>
    <property type="project" value="TreeGrafter"/>
</dbReference>
<evidence type="ECO:0000313" key="4">
    <source>
        <dbReference type="Proteomes" id="UP000318126"/>
    </source>
</evidence>
<name>A0A553JV12_SHEHA</name>
<dbReference type="OrthoDB" id="9774491at2"/>
<dbReference type="GO" id="GO:0051301">
    <property type="term" value="P:cell division"/>
    <property type="evidence" value="ECO:0007669"/>
    <property type="project" value="TreeGrafter"/>
</dbReference>
<keyword evidence="1" id="KW-0547">Nucleotide-binding</keyword>
<dbReference type="GO" id="GO:0016887">
    <property type="term" value="F:ATP hydrolysis activity"/>
    <property type="evidence" value="ECO:0007669"/>
    <property type="project" value="InterPro"/>
</dbReference>
<keyword evidence="2" id="KW-0067">ATP-binding</keyword>
<accession>A0A553JV12</accession>
<dbReference type="GO" id="GO:0005737">
    <property type="term" value="C:cytoplasm"/>
    <property type="evidence" value="ECO:0007669"/>
    <property type="project" value="TreeGrafter"/>
</dbReference>
<dbReference type="Proteomes" id="UP000318126">
    <property type="component" value="Unassembled WGS sequence"/>
</dbReference>
<sequence length="383" mass="43778">MSFSPLKRYYQKLEQSNFANDSVQLQALIQLETLYQQLKNPTKQQMLGLYLWGDVGRGKTMLMDLFCNATAELTGHTPLRLHFHRFMARIHKEMMLESGNRDPLKRIAKRIAAESTVICFDEFFVADIGDAMILGTLFNALFELDIVLVATSNIPIERLYENGLQRQRFEPAIALLQQHTQQIHLNGPQDHRLRHLSYRQTYFLKSQANFTALFDQLSCGALNHNQALMILGRSIEVVKANQNIAWFDFNALCNGPRSQLDYIELASRFDTILLSGIPPLGGELKGWIRARGTEDGSIATKTGERQLEYAVNDDPARRFISLVDELYDQGVNLYLSATVTLEDLYIGGALSFEFKRTYSRLTEMQSLEYFDKLMQPVTDNKVT</sequence>
<dbReference type="EMBL" id="VKGK01000001">
    <property type="protein sequence ID" value="TRY16289.1"/>
    <property type="molecule type" value="Genomic_DNA"/>
</dbReference>
<evidence type="ECO:0000256" key="1">
    <source>
        <dbReference type="ARBA" id="ARBA00022741"/>
    </source>
</evidence>
<organism evidence="3 4">
    <name type="scientific">Shewanella hanedai</name>
    <name type="common">Alteromonas hanedai</name>
    <dbReference type="NCBI Taxonomy" id="25"/>
    <lineage>
        <taxon>Bacteria</taxon>
        <taxon>Pseudomonadati</taxon>
        <taxon>Pseudomonadota</taxon>
        <taxon>Gammaproteobacteria</taxon>
        <taxon>Alteromonadales</taxon>
        <taxon>Shewanellaceae</taxon>
        <taxon>Shewanella</taxon>
    </lineage>
</organism>
<dbReference type="AlphaFoldDB" id="A0A553JV12"/>
<evidence type="ECO:0000313" key="3">
    <source>
        <dbReference type="EMBL" id="TRY16289.1"/>
    </source>
</evidence>
<reference evidence="4" key="1">
    <citation type="submission" date="2019-07" db="EMBL/GenBank/DDBJ databases">
        <title>Shewanella sp. YLB-08 draft genomic sequence.</title>
        <authorList>
            <person name="Yu L."/>
        </authorList>
    </citation>
    <scope>NUCLEOTIDE SEQUENCE [LARGE SCALE GENOMIC DNA]</scope>
    <source>
        <strain evidence="4">JCM 20706</strain>
    </source>
</reference>
<gene>
    <name evidence="3" type="ORF">FN961_01295</name>
</gene>
<dbReference type="PANTHER" id="PTHR12169:SF6">
    <property type="entry name" value="AFG1-LIKE ATPASE"/>
    <property type="match status" value="1"/>
</dbReference>
<evidence type="ECO:0000256" key="2">
    <source>
        <dbReference type="ARBA" id="ARBA00022840"/>
    </source>
</evidence>
<dbReference type="Pfam" id="PF03969">
    <property type="entry name" value="AFG1_ATPase"/>
    <property type="match status" value="2"/>
</dbReference>
<comment type="caution">
    <text evidence="3">The sequence shown here is derived from an EMBL/GenBank/DDBJ whole genome shotgun (WGS) entry which is preliminary data.</text>
</comment>
<dbReference type="SUPFAM" id="SSF52540">
    <property type="entry name" value="P-loop containing nucleoside triphosphate hydrolases"/>
    <property type="match status" value="1"/>
</dbReference>
<dbReference type="Gene3D" id="3.40.50.300">
    <property type="entry name" value="P-loop containing nucleotide triphosphate hydrolases"/>
    <property type="match status" value="1"/>
</dbReference>
<dbReference type="InterPro" id="IPR005654">
    <property type="entry name" value="ATPase_AFG1-like"/>
</dbReference>
<dbReference type="GO" id="GO:0005524">
    <property type="term" value="F:ATP binding"/>
    <property type="evidence" value="ECO:0007669"/>
    <property type="project" value="UniProtKB-KW"/>
</dbReference>